<keyword evidence="5" id="KW-1185">Reference proteome</keyword>
<name>A0A974SRI6_9RHOO</name>
<accession>A0A974SRI6</accession>
<sequence length="143" mass="15863">MKTLRQLLAGKAQPLAAVAPKDTVFHALKVMADNHVGAVLVLDGERLVGIFSERDYARKIILVGKASKDTRVEEIMTDKVMYVTPENTIDECMALMTEGRFRHLPVLDGNQQVVGVVSIGDLVKETISEQQFIIDQLKHYITG</sequence>
<dbReference type="Proteomes" id="UP000663444">
    <property type="component" value="Chromosome"/>
</dbReference>
<evidence type="ECO:0000256" key="2">
    <source>
        <dbReference type="PROSITE-ProRule" id="PRU00703"/>
    </source>
</evidence>
<dbReference type="KEGG" id="ares:IWH25_07150"/>
<gene>
    <name evidence="4" type="ORF">IWH25_07150</name>
</gene>
<dbReference type="EMBL" id="CP064781">
    <property type="protein sequence ID" value="QRJ65109.1"/>
    <property type="molecule type" value="Genomic_DNA"/>
</dbReference>
<evidence type="ECO:0000256" key="1">
    <source>
        <dbReference type="ARBA" id="ARBA00023122"/>
    </source>
</evidence>
<organism evidence="4 5">
    <name type="scientific">Azospira restricta</name>
    <dbReference type="NCBI Taxonomy" id="404405"/>
    <lineage>
        <taxon>Bacteria</taxon>
        <taxon>Pseudomonadati</taxon>
        <taxon>Pseudomonadota</taxon>
        <taxon>Betaproteobacteria</taxon>
        <taxon>Rhodocyclales</taxon>
        <taxon>Rhodocyclaceae</taxon>
        <taxon>Azospira</taxon>
    </lineage>
</organism>
<proteinExistence type="predicted"/>
<feature type="domain" description="CBS" evidence="3">
    <location>
        <begin position="76"/>
        <end position="132"/>
    </location>
</feature>
<dbReference type="SUPFAM" id="SSF54631">
    <property type="entry name" value="CBS-domain pair"/>
    <property type="match status" value="1"/>
</dbReference>
<dbReference type="InterPro" id="IPR046342">
    <property type="entry name" value="CBS_dom_sf"/>
</dbReference>
<dbReference type="Pfam" id="PF00571">
    <property type="entry name" value="CBS"/>
    <property type="match status" value="2"/>
</dbReference>
<dbReference type="PROSITE" id="PS51371">
    <property type="entry name" value="CBS"/>
    <property type="match status" value="2"/>
</dbReference>
<keyword evidence="1 2" id="KW-0129">CBS domain</keyword>
<dbReference type="CDD" id="cd04623">
    <property type="entry name" value="CBS_pair_bac_euk"/>
    <property type="match status" value="1"/>
</dbReference>
<dbReference type="PANTHER" id="PTHR43080:SF2">
    <property type="entry name" value="CBS DOMAIN-CONTAINING PROTEIN"/>
    <property type="match status" value="1"/>
</dbReference>
<dbReference type="InterPro" id="IPR051257">
    <property type="entry name" value="Diverse_CBS-Domain"/>
</dbReference>
<dbReference type="PANTHER" id="PTHR43080">
    <property type="entry name" value="CBS DOMAIN-CONTAINING PROTEIN CBSX3, MITOCHONDRIAL"/>
    <property type="match status" value="1"/>
</dbReference>
<feature type="domain" description="CBS" evidence="3">
    <location>
        <begin position="9"/>
        <end position="67"/>
    </location>
</feature>
<reference evidence="4" key="1">
    <citation type="submission" date="2020-11" db="EMBL/GenBank/DDBJ databases">
        <title>Azospira restricta DSM 18626 genome sequence.</title>
        <authorList>
            <person name="Moe W.M."/>
        </authorList>
    </citation>
    <scope>NUCLEOTIDE SEQUENCE</scope>
    <source>
        <strain evidence="4">DSM 18626</strain>
    </source>
</reference>
<dbReference type="RefSeq" id="WP_203388633.1">
    <property type="nucleotide sequence ID" value="NZ_CP064781.1"/>
</dbReference>
<protein>
    <submittedName>
        <fullName evidence="4">CBS domain-containing protein</fullName>
    </submittedName>
</protein>
<dbReference type="InterPro" id="IPR044725">
    <property type="entry name" value="CBSX3_CBS_dom"/>
</dbReference>
<dbReference type="SMART" id="SM00116">
    <property type="entry name" value="CBS"/>
    <property type="match status" value="2"/>
</dbReference>
<evidence type="ECO:0000313" key="4">
    <source>
        <dbReference type="EMBL" id="QRJ65109.1"/>
    </source>
</evidence>
<evidence type="ECO:0000259" key="3">
    <source>
        <dbReference type="PROSITE" id="PS51371"/>
    </source>
</evidence>
<evidence type="ECO:0000313" key="5">
    <source>
        <dbReference type="Proteomes" id="UP000663444"/>
    </source>
</evidence>
<dbReference type="AlphaFoldDB" id="A0A974SRI6"/>
<dbReference type="Gene3D" id="3.10.580.10">
    <property type="entry name" value="CBS-domain"/>
    <property type="match status" value="1"/>
</dbReference>
<dbReference type="InterPro" id="IPR000644">
    <property type="entry name" value="CBS_dom"/>
</dbReference>